<dbReference type="Gene3D" id="3.30.500.10">
    <property type="entry name" value="MHC class I-like antigen recognition-like"/>
    <property type="match status" value="1"/>
</dbReference>
<keyword evidence="3" id="KW-0732">Signal</keyword>
<feature type="signal peptide" evidence="3">
    <location>
        <begin position="1"/>
        <end position="18"/>
    </location>
</feature>
<evidence type="ECO:0000313" key="5">
    <source>
        <dbReference type="Ensembl" id="ENSSPUP00000024735.1"/>
    </source>
</evidence>
<organism evidence="5 6">
    <name type="scientific">Sphenodon punctatus</name>
    <name type="common">Tuatara</name>
    <name type="synonym">Hatteria punctata</name>
    <dbReference type="NCBI Taxonomy" id="8508"/>
    <lineage>
        <taxon>Eukaryota</taxon>
        <taxon>Metazoa</taxon>
        <taxon>Chordata</taxon>
        <taxon>Craniata</taxon>
        <taxon>Vertebrata</taxon>
        <taxon>Euteleostomi</taxon>
        <taxon>Lepidosauria</taxon>
        <taxon>Sphenodontia</taxon>
        <taxon>Sphenodontidae</taxon>
        <taxon>Sphenodon</taxon>
    </lineage>
</organism>
<dbReference type="OMA" id="WGNASLD"/>
<dbReference type="GO" id="GO:0005615">
    <property type="term" value="C:extracellular space"/>
    <property type="evidence" value="ECO:0007669"/>
    <property type="project" value="TreeGrafter"/>
</dbReference>
<reference evidence="5" key="2">
    <citation type="submission" date="2025-09" db="UniProtKB">
        <authorList>
            <consortium name="Ensembl"/>
        </authorList>
    </citation>
    <scope>IDENTIFICATION</scope>
</reference>
<evidence type="ECO:0000256" key="1">
    <source>
        <dbReference type="ARBA" id="ARBA00023180"/>
    </source>
</evidence>
<evidence type="ECO:0000313" key="6">
    <source>
        <dbReference type="Proteomes" id="UP000694392"/>
    </source>
</evidence>
<dbReference type="InterPro" id="IPR015669">
    <property type="entry name" value="Endothetial_C_recpt"/>
</dbReference>
<dbReference type="Pfam" id="PF16497">
    <property type="entry name" value="MHC_I_3"/>
    <property type="match status" value="1"/>
</dbReference>
<dbReference type="PANTHER" id="PTHR15349">
    <property type="entry name" value="ENDOTHELIAL PROTEIN C RECEPTOR"/>
    <property type="match status" value="1"/>
</dbReference>
<keyword evidence="1" id="KW-0325">Glycoprotein</keyword>
<evidence type="ECO:0000256" key="2">
    <source>
        <dbReference type="SAM" id="Phobius"/>
    </source>
</evidence>
<accession>A0A8D0LCZ2</accession>
<keyword evidence="2" id="KW-0472">Membrane</keyword>
<feature type="domain" description="MHC class I-like antigen recognition-like" evidence="4">
    <location>
        <begin position="2"/>
        <end position="187"/>
    </location>
</feature>
<dbReference type="SUPFAM" id="SSF54452">
    <property type="entry name" value="MHC antigen-recognition domain"/>
    <property type="match status" value="1"/>
</dbReference>
<reference evidence="5" key="1">
    <citation type="submission" date="2025-08" db="UniProtKB">
        <authorList>
            <consortium name="Ensembl"/>
        </authorList>
    </citation>
    <scope>IDENTIFICATION</scope>
</reference>
<sequence>MILLLLLLPRALCNGGDAVALHTFTMFQLSHFPDSNVVRFLGNATLDGMLTHSLESNGTYLSAHQLLHPLEAPQVWKHRKDSLQTYLRQFWTMVEIVVKETRIKYPLHVSCTLGCQLLLNDTSHGFYEVELDGEAILTFHAANASWVTCEDSVLATYTCTQLNQYRETTTKMQHFLQKTCVEFVRQYSKAQNSRMGRQQGRSHAPLALGIALGAFALAGLAIGIFVYTGGYRR</sequence>
<dbReference type="GeneTree" id="ENSGT00390000001159"/>
<name>A0A8D0LCZ2_SPHPU</name>
<dbReference type="GO" id="GO:0038023">
    <property type="term" value="F:signaling receptor activity"/>
    <property type="evidence" value="ECO:0007669"/>
    <property type="project" value="InterPro"/>
</dbReference>
<dbReference type="InterPro" id="IPR037055">
    <property type="entry name" value="MHC_I-like_Ag-recog_sf"/>
</dbReference>
<dbReference type="InterPro" id="IPR011161">
    <property type="entry name" value="MHC_I-like_Ag-recog"/>
</dbReference>
<keyword evidence="2" id="KW-1133">Transmembrane helix</keyword>
<evidence type="ECO:0000256" key="3">
    <source>
        <dbReference type="SAM" id="SignalP"/>
    </source>
</evidence>
<keyword evidence="6" id="KW-1185">Reference proteome</keyword>
<feature type="chain" id="PRO_5034118514" description="MHC class I-like antigen recognition-like domain-containing protein" evidence="3">
    <location>
        <begin position="19"/>
        <end position="233"/>
    </location>
</feature>
<dbReference type="PANTHER" id="PTHR15349:SF0">
    <property type="entry name" value="ENDOTHELIAL PROTEIN C RECEPTOR"/>
    <property type="match status" value="1"/>
</dbReference>
<evidence type="ECO:0000259" key="4">
    <source>
        <dbReference type="Pfam" id="PF16497"/>
    </source>
</evidence>
<protein>
    <recommendedName>
        <fullName evidence="4">MHC class I-like antigen recognition-like domain-containing protein</fullName>
    </recommendedName>
</protein>
<dbReference type="InterPro" id="IPR011162">
    <property type="entry name" value="MHC_I/II-like_Ag-recog"/>
</dbReference>
<dbReference type="Ensembl" id="ENSSPUT00000026405.1">
    <property type="protein sequence ID" value="ENSSPUP00000024735.1"/>
    <property type="gene ID" value="ENSSPUG00000018955.1"/>
</dbReference>
<proteinExistence type="predicted"/>
<feature type="transmembrane region" description="Helical" evidence="2">
    <location>
        <begin position="206"/>
        <end position="227"/>
    </location>
</feature>
<dbReference type="AlphaFoldDB" id="A0A8D0LCZ2"/>
<dbReference type="Proteomes" id="UP000694392">
    <property type="component" value="Unplaced"/>
</dbReference>
<keyword evidence="2" id="KW-0812">Transmembrane</keyword>
<dbReference type="GO" id="GO:0050819">
    <property type="term" value="P:negative regulation of coagulation"/>
    <property type="evidence" value="ECO:0007669"/>
    <property type="project" value="TreeGrafter"/>
</dbReference>